<evidence type="ECO:0000313" key="1">
    <source>
        <dbReference type="EMBL" id="CAB5223922.1"/>
    </source>
</evidence>
<accession>A0A6J7X6D7</accession>
<dbReference type="EMBL" id="LR798333">
    <property type="protein sequence ID" value="CAB5223922.1"/>
    <property type="molecule type" value="Genomic_DNA"/>
</dbReference>
<reference evidence="1" key="1">
    <citation type="submission" date="2020-05" db="EMBL/GenBank/DDBJ databases">
        <authorList>
            <person name="Chiriac C."/>
            <person name="Salcher M."/>
            <person name="Ghai R."/>
            <person name="Kavagutti S V."/>
        </authorList>
    </citation>
    <scope>NUCLEOTIDE SEQUENCE</scope>
</reference>
<gene>
    <name evidence="1" type="ORF">UFOVP394_13</name>
</gene>
<proteinExistence type="predicted"/>
<protein>
    <submittedName>
        <fullName evidence="1">Uncharacterized protein</fullName>
    </submittedName>
</protein>
<organism evidence="1">
    <name type="scientific">uncultured Caudovirales phage</name>
    <dbReference type="NCBI Taxonomy" id="2100421"/>
    <lineage>
        <taxon>Viruses</taxon>
        <taxon>Duplodnaviria</taxon>
        <taxon>Heunggongvirae</taxon>
        <taxon>Uroviricota</taxon>
        <taxon>Caudoviricetes</taxon>
        <taxon>Peduoviridae</taxon>
        <taxon>Maltschvirus</taxon>
        <taxon>Maltschvirus maltsch</taxon>
    </lineage>
</organism>
<sequence length="56" mass="6653">MNLLKVLKQLARRRGAARINAEYPQSHGERAIIVRWGNTATLRREPLQRRERKEDE</sequence>
<name>A0A6J7X6D7_9CAUD</name>